<gene>
    <name evidence="1" type="ORF">MSG28_006612</name>
</gene>
<name>A0ACC0JFK1_CHOFU</name>
<protein>
    <submittedName>
        <fullName evidence="1">Uncharacterized protein</fullName>
    </submittedName>
</protein>
<organism evidence="1 2">
    <name type="scientific">Choristoneura fumiferana</name>
    <name type="common">Spruce budworm moth</name>
    <name type="synonym">Archips fumiferana</name>
    <dbReference type="NCBI Taxonomy" id="7141"/>
    <lineage>
        <taxon>Eukaryota</taxon>
        <taxon>Metazoa</taxon>
        <taxon>Ecdysozoa</taxon>
        <taxon>Arthropoda</taxon>
        <taxon>Hexapoda</taxon>
        <taxon>Insecta</taxon>
        <taxon>Pterygota</taxon>
        <taxon>Neoptera</taxon>
        <taxon>Endopterygota</taxon>
        <taxon>Lepidoptera</taxon>
        <taxon>Glossata</taxon>
        <taxon>Ditrysia</taxon>
        <taxon>Tortricoidea</taxon>
        <taxon>Tortricidae</taxon>
        <taxon>Tortricinae</taxon>
        <taxon>Choristoneura</taxon>
    </lineage>
</organism>
<accession>A0ACC0JFK1</accession>
<evidence type="ECO:0000313" key="1">
    <source>
        <dbReference type="EMBL" id="KAI8422872.1"/>
    </source>
</evidence>
<sequence>MSSDDSDRIHRAPLMRELRESHRLNTKMDFKNKVVLVTGASSGIGAATARLFAARGARLALVGRNDRNLRATAAARAQPGPGDTPLALVADLATDDGCQLVATQVLQHYGRLDVLVNCAGVMAITSLETADMATFDRVFNTIVRGAFNLTRLVAPALIETKGAIVNVSSVAATLVHVGSLPYGMAKAALNHFTRLTALELAPKGVRVNTVSPGFTNTPFLQRLTGKSDEEHAEFLKAGEARVPMRRLCQPEDVAGVVVYLAGDQCGLVTGADVPVDGGVALVGLGDMLKNLNEEMRK</sequence>
<proteinExistence type="predicted"/>
<comment type="caution">
    <text evidence="1">The sequence shown here is derived from an EMBL/GenBank/DDBJ whole genome shotgun (WGS) entry which is preliminary data.</text>
</comment>
<dbReference type="EMBL" id="CM046110">
    <property type="protein sequence ID" value="KAI8422872.1"/>
    <property type="molecule type" value="Genomic_DNA"/>
</dbReference>
<dbReference type="Proteomes" id="UP001064048">
    <property type="component" value="Chromosome 10"/>
</dbReference>
<keyword evidence="2" id="KW-1185">Reference proteome</keyword>
<evidence type="ECO:0000313" key="2">
    <source>
        <dbReference type="Proteomes" id="UP001064048"/>
    </source>
</evidence>
<reference evidence="1 2" key="1">
    <citation type="journal article" date="2022" name="Genome Biol. Evol.">
        <title>The Spruce Budworm Genome: Reconstructing the Evolutionary History of Antifreeze Proteins.</title>
        <authorList>
            <person name="Beliveau C."/>
            <person name="Gagne P."/>
            <person name="Picq S."/>
            <person name="Vernygora O."/>
            <person name="Keeling C.I."/>
            <person name="Pinkney K."/>
            <person name="Doucet D."/>
            <person name="Wen F."/>
            <person name="Johnston J.S."/>
            <person name="Maaroufi H."/>
            <person name="Boyle B."/>
            <person name="Laroche J."/>
            <person name="Dewar K."/>
            <person name="Juretic N."/>
            <person name="Blackburn G."/>
            <person name="Nisole A."/>
            <person name="Brunet B."/>
            <person name="Brandao M."/>
            <person name="Lumley L."/>
            <person name="Duan J."/>
            <person name="Quan G."/>
            <person name="Lucarotti C.J."/>
            <person name="Roe A.D."/>
            <person name="Sperling F.A.H."/>
            <person name="Levesque R.C."/>
            <person name="Cusson M."/>
        </authorList>
    </citation>
    <scope>NUCLEOTIDE SEQUENCE [LARGE SCALE GENOMIC DNA]</scope>
    <source>
        <strain evidence="1">Glfc:IPQL:Cfum</strain>
    </source>
</reference>